<keyword evidence="4" id="KW-0560">Oxidoreductase</keyword>
<evidence type="ECO:0000259" key="7">
    <source>
        <dbReference type="SMART" id="SM01274"/>
    </source>
</evidence>
<dbReference type="PANTHER" id="PTHR23406:SF79">
    <property type="entry name" value="MALATE DEHYDROGENASE (OXALOACETATE-DECARBOXYLATING)"/>
    <property type="match status" value="1"/>
</dbReference>
<proteinExistence type="inferred from homology"/>
<dbReference type="SUPFAM" id="SSF51735">
    <property type="entry name" value="NAD(P)-binding Rossmann-fold domains"/>
    <property type="match status" value="1"/>
</dbReference>
<sequence>MKAPPARRALAAAAWLLLLAAGETRNGFQELKTPWLNRGTSTPVPRPAHLRGLLPHGEIPLALRVEHAMAALRRHAHAIDKYQFLQHVQDSDETLYQAILLEHTAEVMPIVYTPTVGEACQRWGELHHAGPRGVYVTLDDLGGVRAALENAARDAVDVVVVTDGERILGLGDLGAHGMGIPVGKLALYSCCAGIDPARCLPVALDVGTDNEELRESPSYVGARRPRDRSANYDALVRELVDAAKELYGANVLIQFEDFGNANAFRLLEEYRSECCCFNDDIQGTAAVVLAGLLSSLRITGGTLADQTFLFFGAGEAGVGIANLVSEAVARETGEALDDARKRVFLVDSQGLVTSARGDLAVHKAPYARDVGGAATLLDAVELAKPTALIGVAAVPGAFDAAVLEAMQRLNDQPVIFALSNPTSKAECTAAECYAAAPRAVFASGSPFDAVTMPDGSVRVPGQGNNAYCFPGIGLGAVLAGATRVTDEDMYAAATALAASVADDRLAQGCVYPPLADIRDVSARVAAAVAANAYDAGTATKLPRPADLVAAARAAMWRPGG</sequence>
<reference evidence="8 9" key="1">
    <citation type="submission" date="2024-03" db="EMBL/GenBank/DDBJ databases">
        <title>Aureococcus anophagefferens CCMP1851 and Kratosvirus quantuckense: Draft genome of a second virus-susceptible host strain in the model system.</title>
        <authorList>
            <person name="Chase E."/>
            <person name="Truchon A.R."/>
            <person name="Schepens W."/>
            <person name="Wilhelm S.W."/>
        </authorList>
    </citation>
    <scope>NUCLEOTIDE SEQUENCE [LARGE SCALE GENOMIC DNA]</scope>
    <source>
        <strain evidence="8 9">CCMP1851</strain>
    </source>
</reference>
<feature type="domain" description="Malic enzyme NAD-binding" evidence="6">
    <location>
        <begin position="281"/>
        <end position="533"/>
    </location>
</feature>
<keyword evidence="5" id="KW-0732">Signal</keyword>
<feature type="chain" id="PRO_5046654923" description="Malic enzyme" evidence="5">
    <location>
        <begin position="25"/>
        <end position="560"/>
    </location>
</feature>
<comment type="similarity">
    <text evidence="2 4">Belongs to the malic enzymes family.</text>
</comment>
<name>A0ABR1FQR3_AURAN</name>
<dbReference type="EMBL" id="JBBJCI010000288">
    <property type="protein sequence ID" value="KAK7235922.1"/>
    <property type="molecule type" value="Genomic_DNA"/>
</dbReference>
<dbReference type="Pfam" id="PF03949">
    <property type="entry name" value="Malic_M"/>
    <property type="match status" value="1"/>
</dbReference>
<evidence type="ECO:0000259" key="6">
    <source>
        <dbReference type="SMART" id="SM00919"/>
    </source>
</evidence>
<evidence type="ECO:0000313" key="9">
    <source>
        <dbReference type="Proteomes" id="UP001363151"/>
    </source>
</evidence>
<evidence type="ECO:0000313" key="8">
    <source>
        <dbReference type="EMBL" id="KAK7235922.1"/>
    </source>
</evidence>
<evidence type="ECO:0000256" key="2">
    <source>
        <dbReference type="ARBA" id="ARBA00008785"/>
    </source>
</evidence>
<evidence type="ECO:0000256" key="1">
    <source>
        <dbReference type="ARBA" id="ARBA00001936"/>
    </source>
</evidence>
<dbReference type="PIRSF" id="PIRSF000106">
    <property type="entry name" value="ME"/>
    <property type="match status" value="1"/>
</dbReference>
<dbReference type="SMART" id="SM00919">
    <property type="entry name" value="Malic_M"/>
    <property type="match status" value="1"/>
</dbReference>
<dbReference type="InterPro" id="IPR012301">
    <property type="entry name" value="Malic_N_dom"/>
</dbReference>
<keyword evidence="9" id="KW-1185">Reference proteome</keyword>
<evidence type="ECO:0000256" key="4">
    <source>
        <dbReference type="RuleBase" id="RU003426"/>
    </source>
</evidence>
<accession>A0ABR1FQR3</accession>
<dbReference type="InterPro" id="IPR037062">
    <property type="entry name" value="Malic_N_dom_sf"/>
</dbReference>
<dbReference type="Gene3D" id="3.40.50.10380">
    <property type="entry name" value="Malic enzyme, N-terminal domain"/>
    <property type="match status" value="1"/>
</dbReference>
<comment type="caution">
    <text evidence="8">The sequence shown here is derived from an EMBL/GenBank/DDBJ whole genome shotgun (WGS) entry which is preliminary data.</text>
</comment>
<feature type="signal peptide" evidence="5">
    <location>
        <begin position="1"/>
        <end position="24"/>
    </location>
</feature>
<keyword evidence="3 4" id="KW-0479">Metal-binding</keyword>
<dbReference type="InterPro" id="IPR001891">
    <property type="entry name" value="Malic_OxRdtase"/>
</dbReference>
<evidence type="ECO:0000256" key="5">
    <source>
        <dbReference type="SAM" id="SignalP"/>
    </source>
</evidence>
<dbReference type="SMART" id="SM01274">
    <property type="entry name" value="malic"/>
    <property type="match status" value="1"/>
</dbReference>
<dbReference type="PRINTS" id="PR00072">
    <property type="entry name" value="MALOXRDTASE"/>
</dbReference>
<evidence type="ECO:0000256" key="3">
    <source>
        <dbReference type="ARBA" id="ARBA00022723"/>
    </source>
</evidence>
<feature type="domain" description="Malic enzyme N-terminal" evidence="7">
    <location>
        <begin position="89"/>
        <end position="271"/>
    </location>
</feature>
<dbReference type="InterPro" id="IPR046346">
    <property type="entry name" value="Aminoacid_DH-like_N_sf"/>
</dbReference>
<dbReference type="SUPFAM" id="SSF53223">
    <property type="entry name" value="Aminoacid dehydrogenase-like, N-terminal domain"/>
    <property type="match status" value="1"/>
</dbReference>
<dbReference type="InterPro" id="IPR015884">
    <property type="entry name" value="Malic_enzyme_CS"/>
</dbReference>
<dbReference type="NCBIfam" id="NF010052">
    <property type="entry name" value="PRK13529.1"/>
    <property type="match status" value="1"/>
</dbReference>
<dbReference type="Proteomes" id="UP001363151">
    <property type="component" value="Unassembled WGS sequence"/>
</dbReference>
<organism evidence="8 9">
    <name type="scientific">Aureococcus anophagefferens</name>
    <name type="common">Harmful bloom alga</name>
    <dbReference type="NCBI Taxonomy" id="44056"/>
    <lineage>
        <taxon>Eukaryota</taxon>
        <taxon>Sar</taxon>
        <taxon>Stramenopiles</taxon>
        <taxon>Ochrophyta</taxon>
        <taxon>Pelagophyceae</taxon>
        <taxon>Pelagomonadales</taxon>
        <taxon>Pelagomonadaceae</taxon>
        <taxon>Aureococcus</taxon>
    </lineage>
</organism>
<dbReference type="InterPro" id="IPR036291">
    <property type="entry name" value="NAD(P)-bd_dom_sf"/>
</dbReference>
<comment type="cofactor">
    <cofactor evidence="1">
        <name>Mn(2+)</name>
        <dbReference type="ChEBI" id="CHEBI:29035"/>
    </cofactor>
</comment>
<dbReference type="InterPro" id="IPR012302">
    <property type="entry name" value="Malic_NAD-bd"/>
</dbReference>
<dbReference type="PANTHER" id="PTHR23406">
    <property type="entry name" value="MALIC ENZYME-RELATED"/>
    <property type="match status" value="1"/>
</dbReference>
<gene>
    <name evidence="8" type="primary">ME1</name>
    <name evidence="8" type="ORF">SO694_00065045</name>
</gene>
<protein>
    <recommendedName>
        <fullName evidence="4">Malic enzyme</fullName>
    </recommendedName>
</protein>
<dbReference type="PROSITE" id="PS00331">
    <property type="entry name" value="MALIC_ENZYMES"/>
    <property type="match status" value="1"/>
</dbReference>
<dbReference type="Pfam" id="PF00390">
    <property type="entry name" value="malic"/>
    <property type="match status" value="1"/>
</dbReference>
<dbReference type="Gene3D" id="3.40.50.720">
    <property type="entry name" value="NAD(P)-binding Rossmann-like Domain"/>
    <property type="match status" value="1"/>
</dbReference>